<protein>
    <submittedName>
        <fullName evidence="2">Alpha/beta hydrolase</fullName>
    </submittedName>
</protein>
<gene>
    <name evidence="2" type="ORF">HH800_09565</name>
</gene>
<dbReference type="GO" id="GO:0046464">
    <property type="term" value="P:acylglycerol catabolic process"/>
    <property type="evidence" value="ECO:0007669"/>
    <property type="project" value="TreeGrafter"/>
</dbReference>
<reference evidence="2 3" key="1">
    <citation type="submission" date="2020-04" db="EMBL/GenBank/DDBJ databases">
        <title>The Whole Genome Analysis of High salt-tolerant Sphingobium yanoikuyae YC-XJ2 with Aryl organophosphorus flame retardants (aryl-OPFRs)-degrading capacity and characteristics of Related phosphotriesterase.</title>
        <authorList>
            <person name="Li X."/>
        </authorList>
    </citation>
    <scope>NUCLEOTIDE SEQUENCE [LARGE SCALE GENOMIC DNA]</scope>
    <source>
        <strain evidence="2 3">YC-XJ2</strain>
    </source>
</reference>
<organism evidence="2 3">
    <name type="scientific">Sphingobium yanoikuyae</name>
    <name type="common">Sphingomonas yanoikuyae</name>
    <dbReference type="NCBI Taxonomy" id="13690"/>
    <lineage>
        <taxon>Bacteria</taxon>
        <taxon>Pseudomonadati</taxon>
        <taxon>Pseudomonadota</taxon>
        <taxon>Alphaproteobacteria</taxon>
        <taxon>Sphingomonadales</taxon>
        <taxon>Sphingomonadaceae</taxon>
        <taxon>Sphingobium</taxon>
    </lineage>
</organism>
<dbReference type="EMBL" id="CP053021">
    <property type="protein sequence ID" value="QJR02410.1"/>
    <property type="molecule type" value="Genomic_DNA"/>
</dbReference>
<accession>A0A6M4G653</accession>
<evidence type="ECO:0000313" key="3">
    <source>
        <dbReference type="Proteomes" id="UP000502611"/>
    </source>
</evidence>
<dbReference type="SUPFAM" id="SSF53474">
    <property type="entry name" value="alpha/beta-Hydrolases"/>
    <property type="match status" value="1"/>
</dbReference>
<dbReference type="Pfam" id="PF12697">
    <property type="entry name" value="Abhydrolase_6"/>
    <property type="match status" value="1"/>
</dbReference>
<dbReference type="GO" id="GO:0047372">
    <property type="term" value="F:monoacylglycerol lipase activity"/>
    <property type="evidence" value="ECO:0007669"/>
    <property type="project" value="TreeGrafter"/>
</dbReference>
<dbReference type="InterPro" id="IPR050266">
    <property type="entry name" value="AB_hydrolase_sf"/>
</dbReference>
<dbReference type="InterPro" id="IPR000073">
    <property type="entry name" value="AB_hydrolase_1"/>
</dbReference>
<feature type="domain" description="AB hydrolase-1" evidence="1">
    <location>
        <begin position="9"/>
        <end position="241"/>
    </location>
</feature>
<name>A0A6M4G653_SPHYA</name>
<dbReference type="RefSeq" id="WP_066863533.1">
    <property type="nucleotide sequence ID" value="NZ_CP053021.1"/>
</dbReference>
<dbReference type="Gene3D" id="3.40.50.1820">
    <property type="entry name" value="alpha/beta hydrolase"/>
    <property type="match status" value="1"/>
</dbReference>
<evidence type="ECO:0000313" key="2">
    <source>
        <dbReference type="EMBL" id="QJR02410.1"/>
    </source>
</evidence>
<dbReference type="Proteomes" id="UP000502611">
    <property type="component" value="Chromosome"/>
</dbReference>
<sequence length="255" mass="28214">MDSVFLPGLVLVHGFRAHARWWDHIAPSFTDRYRVVALNLSGMGDSDRREAYSRAQNGREILAVAAACGFAPFTLVTHSFGTMGGILATKLAPEWIQRLIMIDAGIPTVDEQAHQIPTPPLRIYPDQNSAMARFRLIPDVREPVPAIMEYIARHGVVQTADGWSWKFDHQAAKSLNRERYRDDLFGVSVPTDVIYGAESDVMTPERVELALKIAPHAGKPVAIPACNHHVMIEQPLALVAALRGILSNEPARAVR</sequence>
<dbReference type="PANTHER" id="PTHR43798:SF33">
    <property type="entry name" value="HYDROLASE, PUTATIVE (AFU_ORTHOLOGUE AFUA_2G14860)-RELATED"/>
    <property type="match status" value="1"/>
</dbReference>
<dbReference type="PANTHER" id="PTHR43798">
    <property type="entry name" value="MONOACYLGLYCEROL LIPASE"/>
    <property type="match status" value="1"/>
</dbReference>
<keyword evidence="2" id="KW-0378">Hydrolase</keyword>
<proteinExistence type="predicted"/>
<dbReference type="InterPro" id="IPR029058">
    <property type="entry name" value="AB_hydrolase_fold"/>
</dbReference>
<dbReference type="AlphaFoldDB" id="A0A6M4G653"/>
<dbReference type="GO" id="GO:0016020">
    <property type="term" value="C:membrane"/>
    <property type="evidence" value="ECO:0007669"/>
    <property type="project" value="TreeGrafter"/>
</dbReference>
<evidence type="ECO:0000259" key="1">
    <source>
        <dbReference type="Pfam" id="PF12697"/>
    </source>
</evidence>